<keyword evidence="1" id="KW-0472">Membrane</keyword>
<organism evidence="3 4">
    <name type="scientific">Nitzschia inconspicua</name>
    <dbReference type="NCBI Taxonomy" id="303405"/>
    <lineage>
        <taxon>Eukaryota</taxon>
        <taxon>Sar</taxon>
        <taxon>Stramenopiles</taxon>
        <taxon>Ochrophyta</taxon>
        <taxon>Bacillariophyta</taxon>
        <taxon>Bacillariophyceae</taxon>
        <taxon>Bacillariophycidae</taxon>
        <taxon>Bacillariales</taxon>
        <taxon>Bacillariaceae</taxon>
        <taxon>Nitzschia</taxon>
    </lineage>
</organism>
<dbReference type="AlphaFoldDB" id="A0A9K3PZJ3"/>
<keyword evidence="1" id="KW-0812">Transmembrane</keyword>
<dbReference type="OrthoDB" id="10540535at2759"/>
<reference evidence="3" key="2">
    <citation type="submission" date="2021-04" db="EMBL/GenBank/DDBJ databases">
        <authorList>
            <person name="Podell S."/>
        </authorList>
    </citation>
    <scope>NUCLEOTIDE SEQUENCE</scope>
    <source>
        <strain evidence="3">Hildebrandi</strain>
    </source>
</reference>
<sequence>MKLVLVFATGLPFINALDIEFNRITCDQSLPAYVLQDNLKVTCNGGSNTRCTFGETVQITGTMQYKNLYKHFLSEDQGWGNNWNQQAQQQQYYQQYEQQYNQQYEQQYQQQQQEEEVEYAQEEQMQDDGEEVVEQENQNPWNTWNTTGYASADLKLLSIEYTLFNHLPFNFCGDWVRAGQYNTNPCPYDGTYTFSIPYELPWDDGDITTWFATGWEGVSDLIIYKGNVEHDNADLLASCVVHWKTFVTQSDETEGWKTLPSAAQTAIIMVSVLAFLCCCCIYLSCCISRRRRRHITDADYAPDLEDTETSKAEFTLFDDEKTRSEKKKKAKDEMIHKINLSLKEPDWA</sequence>
<evidence type="ECO:0000313" key="4">
    <source>
        <dbReference type="Proteomes" id="UP000693970"/>
    </source>
</evidence>
<accession>A0A9K3PZJ3</accession>
<evidence type="ECO:0000256" key="2">
    <source>
        <dbReference type="SAM" id="SignalP"/>
    </source>
</evidence>
<reference evidence="3" key="1">
    <citation type="journal article" date="2021" name="Sci. Rep.">
        <title>Diploid genomic architecture of Nitzschia inconspicua, an elite biomass production diatom.</title>
        <authorList>
            <person name="Oliver A."/>
            <person name="Podell S."/>
            <person name="Pinowska A."/>
            <person name="Traller J.C."/>
            <person name="Smith S.R."/>
            <person name="McClure R."/>
            <person name="Beliaev A."/>
            <person name="Bohutskyi P."/>
            <person name="Hill E.A."/>
            <person name="Rabines A."/>
            <person name="Zheng H."/>
            <person name="Allen L.Z."/>
            <person name="Kuo A."/>
            <person name="Grigoriev I.V."/>
            <person name="Allen A.E."/>
            <person name="Hazlebeck D."/>
            <person name="Allen E.E."/>
        </authorList>
    </citation>
    <scope>NUCLEOTIDE SEQUENCE</scope>
    <source>
        <strain evidence="3">Hildebrandi</strain>
    </source>
</reference>
<proteinExistence type="predicted"/>
<feature type="chain" id="PRO_5039924388" evidence="2">
    <location>
        <begin position="17"/>
        <end position="348"/>
    </location>
</feature>
<evidence type="ECO:0000256" key="1">
    <source>
        <dbReference type="SAM" id="Phobius"/>
    </source>
</evidence>
<protein>
    <submittedName>
        <fullName evidence="3">Uncharacterized protein</fullName>
    </submittedName>
</protein>
<dbReference type="Proteomes" id="UP000693970">
    <property type="component" value="Unassembled WGS sequence"/>
</dbReference>
<keyword evidence="4" id="KW-1185">Reference proteome</keyword>
<gene>
    <name evidence="3" type="ORF">IV203_026089</name>
</gene>
<dbReference type="EMBL" id="JAGRRH010000010">
    <property type="protein sequence ID" value="KAG7362729.1"/>
    <property type="molecule type" value="Genomic_DNA"/>
</dbReference>
<feature type="signal peptide" evidence="2">
    <location>
        <begin position="1"/>
        <end position="16"/>
    </location>
</feature>
<name>A0A9K3PZJ3_9STRA</name>
<keyword evidence="2" id="KW-0732">Signal</keyword>
<evidence type="ECO:0000313" key="3">
    <source>
        <dbReference type="EMBL" id="KAG7362729.1"/>
    </source>
</evidence>
<feature type="transmembrane region" description="Helical" evidence="1">
    <location>
        <begin position="266"/>
        <end position="285"/>
    </location>
</feature>
<comment type="caution">
    <text evidence="3">The sequence shown here is derived from an EMBL/GenBank/DDBJ whole genome shotgun (WGS) entry which is preliminary data.</text>
</comment>
<keyword evidence="1" id="KW-1133">Transmembrane helix</keyword>